<feature type="active site" description="Charge relay system" evidence="5">
    <location>
        <position position="342"/>
    </location>
</feature>
<evidence type="ECO:0000256" key="4">
    <source>
        <dbReference type="ARBA" id="ARBA00022825"/>
    </source>
</evidence>
<dbReference type="InterPro" id="IPR036852">
    <property type="entry name" value="Peptidase_S8/S53_dom_sf"/>
</dbReference>
<comment type="similarity">
    <text evidence="1 5">Belongs to the peptidase S8 family.</text>
</comment>
<feature type="active site" description="Charge relay system" evidence="5">
    <location>
        <position position="566"/>
    </location>
</feature>
<evidence type="ECO:0000313" key="8">
    <source>
        <dbReference type="EMBL" id="AZJ33994.1"/>
    </source>
</evidence>
<evidence type="ECO:0000256" key="6">
    <source>
        <dbReference type="SAM" id="MobiDB-lite"/>
    </source>
</evidence>
<dbReference type="Proteomes" id="UP000274593">
    <property type="component" value="Chromosome"/>
</dbReference>
<dbReference type="SUPFAM" id="SSF52743">
    <property type="entry name" value="Subtilisin-like"/>
    <property type="match status" value="1"/>
</dbReference>
<accession>A0A3Q8RL06</accession>
<dbReference type="Pfam" id="PF00082">
    <property type="entry name" value="Peptidase_S8"/>
    <property type="match status" value="1"/>
</dbReference>
<dbReference type="RefSeq" id="WP_125065868.1">
    <property type="nucleotide sequence ID" value="NZ_CP032548.1"/>
</dbReference>
<feature type="domain" description="Peptidase S8/S53" evidence="7">
    <location>
        <begin position="299"/>
        <end position="620"/>
    </location>
</feature>
<dbReference type="InterPro" id="IPR050131">
    <property type="entry name" value="Peptidase_S8_subtilisin-like"/>
</dbReference>
<evidence type="ECO:0000259" key="7">
    <source>
        <dbReference type="Pfam" id="PF00082"/>
    </source>
</evidence>
<dbReference type="EMBL" id="CP032548">
    <property type="protein sequence ID" value="AZJ33994.1"/>
    <property type="molecule type" value="Genomic_DNA"/>
</dbReference>
<dbReference type="PROSITE" id="PS51892">
    <property type="entry name" value="SUBTILASE"/>
    <property type="match status" value="1"/>
</dbReference>
<dbReference type="KEGG" id="tsig:D6T69_00005"/>
<dbReference type="InterPro" id="IPR034074">
    <property type="entry name" value="Y4bN_pept_dom"/>
</dbReference>
<dbReference type="PRINTS" id="PR00723">
    <property type="entry name" value="SUBTILISIN"/>
</dbReference>
<keyword evidence="3 5" id="KW-0378">Hydrolase</keyword>
<feature type="active site" description="Charge relay system" evidence="5">
    <location>
        <position position="304"/>
    </location>
</feature>
<gene>
    <name evidence="8" type="ORF">D6T69_00005</name>
</gene>
<evidence type="ECO:0000256" key="5">
    <source>
        <dbReference type="PROSITE-ProRule" id="PRU01240"/>
    </source>
</evidence>
<dbReference type="InterPro" id="IPR023827">
    <property type="entry name" value="Peptidase_S8_Asp-AS"/>
</dbReference>
<name>A0A3Q8RL06_9FLAO</name>
<dbReference type="PANTHER" id="PTHR43806:SF11">
    <property type="entry name" value="CEREVISIN-RELATED"/>
    <property type="match status" value="1"/>
</dbReference>
<evidence type="ECO:0000256" key="3">
    <source>
        <dbReference type="ARBA" id="ARBA00022801"/>
    </source>
</evidence>
<dbReference type="PROSITE" id="PS00136">
    <property type="entry name" value="SUBTILASE_ASP"/>
    <property type="match status" value="1"/>
</dbReference>
<evidence type="ECO:0000256" key="1">
    <source>
        <dbReference type="ARBA" id="ARBA00011073"/>
    </source>
</evidence>
<dbReference type="Gene3D" id="3.40.50.200">
    <property type="entry name" value="Peptidase S8/S53 domain"/>
    <property type="match status" value="1"/>
</dbReference>
<protein>
    <submittedName>
        <fullName evidence="8">Peptidase</fullName>
    </submittedName>
</protein>
<dbReference type="InterPro" id="IPR015500">
    <property type="entry name" value="Peptidase_S8_subtilisin-rel"/>
</dbReference>
<evidence type="ECO:0000256" key="2">
    <source>
        <dbReference type="ARBA" id="ARBA00022670"/>
    </source>
</evidence>
<feature type="compositionally biased region" description="Polar residues" evidence="6">
    <location>
        <begin position="25"/>
        <end position="45"/>
    </location>
</feature>
<evidence type="ECO:0000313" key="9">
    <source>
        <dbReference type="Proteomes" id="UP000274593"/>
    </source>
</evidence>
<dbReference type="CDD" id="cd04847">
    <property type="entry name" value="Peptidases_S8_Subtilisin_like_2"/>
    <property type="match status" value="1"/>
</dbReference>
<proteinExistence type="inferred from homology"/>
<dbReference type="AlphaFoldDB" id="A0A3Q8RL06"/>
<organism evidence="8 9">
    <name type="scientific">Tenacibaculum singaporense</name>
    <dbReference type="NCBI Taxonomy" id="2358479"/>
    <lineage>
        <taxon>Bacteria</taxon>
        <taxon>Pseudomonadati</taxon>
        <taxon>Bacteroidota</taxon>
        <taxon>Flavobacteriia</taxon>
        <taxon>Flavobacteriales</taxon>
        <taxon>Flavobacteriaceae</taxon>
        <taxon>Tenacibaculum</taxon>
    </lineage>
</organism>
<keyword evidence="4 5" id="KW-0720">Serine protease</keyword>
<sequence>MQQFPHLNFSEKIVGRARYNGGPRPSQQTDDNKNNRTGHSSFLTGKTSNLKQSWVEHNKSRQEKNLAPLNPEIQPIFLQINPDLLADIQFDLENLNIEIISQEDNGFIVGASLDNLRTLEEKISGFIDSERGTGRIADLWQIIDGNREDWKPQHILSPELYEKWNEIDDNIDYHVEVSVAFDKPIKVSLNPDSTRYQSQLDKFNRLQEERDEKYFERENGFEQFIGHYKAELTSSIIDLGDSFACQVRISGKGLKDLVVNYPFVFEVAEVEQLETVTGSTSEETDFNLEIISPDNDAPEVGVIDSGIQENHRYIEQAIKTVNSKSYVDGDTSTSDKVPNGGHGTKVAGALLYPKGVSQLNSPYQLPFFIRNLRVLDSNNGLRNKFPADLLNRIIQDNPDCKIFNHSINSTQPFRLKHMSTWAAMLDTLTHYNDVLFICSVGNISRQIIKHYIQSNNQYPDYLEEPFCRVANPAQSSFSLVVGSVNHLDFNNDNWNTIGIKDEASAFSKIGTGIWGMIKPDVVEYGGAMQISKDGAILVSNKDTSIELIRSTLNGGSAYGQDSVGTSFATPKVSHIVAQLKKLYPNDGVNLLRALVVQGARLPNNHFLNPNATSIKHFGYGIPSLERVTENTEHRITFYNTNNIEAEQGQIYTLKIPDSLRGQGDDYNILVEVTLAYTAKVRRTRQKTKSYLSTWLEWKSSKINEPYNDFKEYVLKEIEQRETSYDRDTRSELSNFEWKIKNRTNGNVQGISRNNSTVQKDWAIIKSYNLPEEVSFAVLAHKGWDRQKEPVPYALTVSIEILGADIPIYEEIRLENEVEIQVNS</sequence>
<dbReference type="GO" id="GO:0004252">
    <property type="term" value="F:serine-type endopeptidase activity"/>
    <property type="evidence" value="ECO:0007669"/>
    <property type="project" value="UniProtKB-UniRule"/>
</dbReference>
<reference evidence="8 9" key="1">
    <citation type="submission" date="2018-09" db="EMBL/GenBank/DDBJ databases">
        <title>Insights into the microbiota of Asian seabass (Lates calcarifer) with tenacibaculosis symptoms and description of sp. nov. Tenacibaculum singaporense.</title>
        <authorList>
            <person name="Miyake S."/>
            <person name="Soh M."/>
            <person name="Azman M.N."/>
            <person name="Ngoh S.Y."/>
            <person name="Orban L."/>
        </authorList>
    </citation>
    <scope>NUCLEOTIDE SEQUENCE [LARGE SCALE GENOMIC DNA]</scope>
    <source>
        <strain evidence="8 9">DSM 106434</strain>
    </source>
</reference>
<dbReference type="InterPro" id="IPR000209">
    <property type="entry name" value="Peptidase_S8/S53_dom"/>
</dbReference>
<dbReference type="PANTHER" id="PTHR43806">
    <property type="entry name" value="PEPTIDASE S8"/>
    <property type="match status" value="1"/>
</dbReference>
<keyword evidence="9" id="KW-1185">Reference proteome</keyword>
<dbReference type="GO" id="GO:0006508">
    <property type="term" value="P:proteolysis"/>
    <property type="evidence" value="ECO:0007669"/>
    <property type="project" value="UniProtKB-KW"/>
</dbReference>
<feature type="region of interest" description="Disordered" evidence="6">
    <location>
        <begin position="16"/>
        <end position="45"/>
    </location>
</feature>
<keyword evidence="2 5" id="KW-0645">Protease</keyword>